<reference evidence="1 2" key="1">
    <citation type="journal article" date="2007" name="PLoS Genet.">
        <title>Patterns and implications of gene gain and loss in the evolution of Prochlorococcus.</title>
        <authorList>
            <person name="Kettler G.C."/>
            <person name="Martiny A.C."/>
            <person name="Huang K."/>
            <person name="Zucker J."/>
            <person name="Coleman M.L."/>
            <person name="Rodrigue S."/>
            <person name="Chen F."/>
            <person name="Lapidus A."/>
            <person name="Ferriera S."/>
            <person name="Johnson J."/>
            <person name="Steglich C."/>
            <person name="Church G.M."/>
            <person name="Richardson P."/>
            <person name="Chisholm S.W."/>
        </authorList>
    </citation>
    <scope>NUCLEOTIDE SEQUENCE [LARGE SCALE GENOMIC DNA]</scope>
    <source>
        <strain evidence="2">MIT 9211</strain>
    </source>
</reference>
<protein>
    <submittedName>
        <fullName evidence="1">Uncharacterized protein</fullName>
    </submittedName>
</protein>
<name>A9BBF5_PROM4</name>
<dbReference type="AlphaFoldDB" id="A9BBF5"/>
<gene>
    <name evidence="1" type="ordered locus">P9211_12361</name>
</gene>
<dbReference type="KEGG" id="pmj:P9211_12361"/>
<organism evidence="1 2">
    <name type="scientific">Prochlorococcus marinus (strain MIT 9211)</name>
    <dbReference type="NCBI Taxonomy" id="93059"/>
    <lineage>
        <taxon>Bacteria</taxon>
        <taxon>Bacillati</taxon>
        <taxon>Cyanobacteriota</taxon>
        <taxon>Cyanophyceae</taxon>
        <taxon>Synechococcales</taxon>
        <taxon>Prochlorococcaceae</taxon>
        <taxon>Prochlorococcus</taxon>
    </lineage>
</organism>
<dbReference type="HOGENOM" id="CLU_134859_0_0_3"/>
<dbReference type="EMBL" id="CP000878">
    <property type="protein sequence ID" value="ABX09167.1"/>
    <property type="molecule type" value="Genomic_DNA"/>
</dbReference>
<dbReference type="InterPro" id="IPR054651">
    <property type="entry name" value="Npun_F0494-like"/>
</dbReference>
<dbReference type="OrthoDB" id="512175at2"/>
<dbReference type="STRING" id="93059.P9211_12361"/>
<evidence type="ECO:0000313" key="1">
    <source>
        <dbReference type="EMBL" id="ABX09167.1"/>
    </source>
</evidence>
<keyword evidence="2" id="KW-1185">Reference proteome</keyword>
<accession>A9BBF5</accession>
<evidence type="ECO:0000313" key="2">
    <source>
        <dbReference type="Proteomes" id="UP000000788"/>
    </source>
</evidence>
<proteinExistence type="predicted"/>
<dbReference type="eggNOG" id="ENOG5032U5E">
    <property type="taxonomic scope" value="Bacteria"/>
</dbReference>
<dbReference type="Proteomes" id="UP000000788">
    <property type="component" value="Chromosome"/>
</dbReference>
<sequence length="124" mass="14374">MNLIDNQILVRSTRAIKCLALNQNFYKDIDSNGLTAKEVLDMKEKYLKTNLHRFQSSEALEDTFRWLIILGVLRREVDGQGLTSKVRLTPLGRQILVKCPELPIQKANFFEKATDFLVRIFSFL</sequence>
<dbReference type="NCBIfam" id="NF045586">
    <property type="entry name" value="Npun_F0494_fam"/>
    <property type="match status" value="1"/>
</dbReference>
<dbReference type="RefSeq" id="WP_012195788.1">
    <property type="nucleotide sequence ID" value="NC_009976.1"/>
</dbReference>